<reference evidence="4" key="1">
    <citation type="journal article" date="2010" name="Genome Biol.">
        <title>Genome sequence of the necrotrophic plant pathogen Pythium ultimum reveals original pathogenicity mechanisms and effector repertoire.</title>
        <authorList>
            <person name="Levesque C.A."/>
            <person name="Brouwer H."/>
            <person name="Cano L."/>
            <person name="Hamilton J.P."/>
            <person name="Holt C."/>
            <person name="Huitema E."/>
            <person name="Raffaele S."/>
            <person name="Robideau G.P."/>
            <person name="Thines M."/>
            <person name="Win J."/>
            <person name="Zerillo M.M."/>
            <person name="Beakes G.W."/>
            <person name="Boore J.L."/>
            <person name="Busam D."/>
            <person name="Dumas B."/>
            <person name="Ferriera S."/>
            <person name="Fuerstenberg S.I."/>
            <person name="Gachon C.M."/>
            <person name="Gaulin E."/>
            <person name="Govers F."/>
            <person name="Grenville-Briggs L."/>
            <person name="Horner N."/>
            <person name="Hostetler J."/>
            <person name="Jiang R.H."/>
            <person name="Johnson J."/>
            <person name="Krajaejun T."/>
            <person name="Lin H."/>
            <person name="Meijer H.J."/>
            <person name="Moore B."/>
            <person name="Morris P."/>
            <person name="Phuntmart V."/>
            <person name="Puiu D."/>
            <person name="Shetty J."/>
            <person name="Stajich J.E."/>
            <person name="Tripathy S."/>
            <person name="Wawra S."/>
            <person name="van West P."/>
            <person name="Whitty B.R."/>
            <person name="Coutinho P.M."/>
            <person name="Henrissat B."/>
            <person name="Martin F."/>
            <person name="Thomas P.D."/>
            <person name="Tyler B.M."/>
            <person name="De Vries R.P."/>
            <person name="Kamoun S."/>
            <person name="Yandell M."/>
            <person name="Tisserat N."/>
            <person name="Buell C.R."/>
        </authorList>
    </citation>
    <scope>NUCLEOTIDE SEQUENCE</scope>
    <source>
        <strain evidence="4">DAOM:BR144</strain>
    </source>
</reference>
<reference evidence="4" key="2">
    <citation type="submission" date="2010-04" db="EMBL/GenBank/DDBJ databases">
        <authorList>
            <person name="Buell R."/>
            <person name="Hamilton J."/>
            <person name="Hostetler J."/>
        </authorList>
    </citation>
    <scope>NUCLEOTIDE SEQUENCE [LARGE SCALE GENOMIC DNA]</scope>
    <source>
        <strain evidence="4">DAOM:BR144</strain>
    </source>
</reference>
<dbReference type="HOGENOM" id="CLU_021884_0_0_1"/>
<evidence type="ECO:0000256" key="2">
    <source>
        <dbReference type="SAM" id="MobiDB-lite"/>
    </source>
</evidence>
<dbReference type="InParanoid" id="K3W5J3"/>
<name>K3W5J3_GLOUD</name>
<protein>
    <submittedName>
        <fullName evidence="3">Uncharacterized protein</fullName>
    </submittedName>
</protein>
<keyword evidence="4" id="KW-1185">Reference proteome</keyword>
<keyword evidence="1" id="KW-0175">Coiled coil</keyword>
<dbReference type="OMA" id="VEWCQHY"/>
<dbReference type="Proteomes" id="UP000019132">
    <property type="component" value="Unassembled WGS sequence"/>
</dbReference>
<feature type="compositionally biased region" description="Polar residues" evidence="2">
    <location>
        <begin position="138"/>
        <end position="158"/>
    </location>
</feature>
<feature type="compositionally biased region" description="Acidic residues" evidence="2">
    <location>
        <begin position="159"/>
        <end position="176"/>
    </location>
</feature>
<reference evidence="3" key="3">
    <citation type="submission" date="2015-02" db="UniProtKB">
        <authorList>
            <consortium name="EnsemblProtists"/>
        </authorList>
    </citation>
    <scope>IDENTIFICATION</scope>
    <source>
        <strain evidence="3">DAOM BR144</strain>
    </source>
</reference>
<proteinExistence type="predicted"/>
<dbReference type="eggNOG" id="ENOG502RXT6">
    <property type="taxonomic scope" value="Eukaryota"/>
</dbReference>
<feature type="region of interest" description="Disordered" evidence="2">
    <location>
        <begin position="138"/>
        <end position="182"/>
    </location>
</feature>
<feature type="compositionally biased region" description="Basic and acidic residues" evidence="2">
    <location>
        <begin position="222"/>
        <end position="235"/>
    </location>
</feature>
<dbReference type="VEuPathDB" id="FungiDB:PYU1_G000234"/>
<feature type="coiled-coil region" evidence="1">
    <location>
        <begin position="263"/>
        <end position="339"/>
    </location>
</feature>
<evidence type="ECO:0000256" key="1">
    <source>
        <dbReference type="SAM" id="Coils"/>
    </source>
</evidence>
<accession>K3W5J3</accession>
<organism evidence="3 4">
    <name type="scientific">Globisporangium ultimum (strain ATCC 200006 / CBS 805.95 / DAOM BR144)</name>
    <name type="common">Pythium ultimum</name>
    <dbReference type="NCBI Taxonomy" id="431595"/>
    <lineage>
        <taxon>Eukaryota</taxon>
        <taxon>Sar</taxon>
        <taxon>Stramenopiles</taxon>
        <taxon>Oomycota</taxon>
        <taxon>Peronosporomycetes</taxon>
        <taxon>Pythiales</taxon>
        <taxon>Pythiaceae</taxon>
        <taxon>Globisporangium</taxon>
    </lineage>
</organism>
<feature type="region of interest" description="Disordered" evidence="2">
    <location>
        <begin position="212"/>
        <end position="235"/>
    </location>
</feature>
<evidence type="ECO:0000313" key="3">
    <source>
        <dbReference type="EnsemblProtists" id="PYU1_T000234"/>
    </source>
</evidence>
<evidence type="ECO:0000313" key="4">
    <source>
        <dbReference type="Proteomes" id="UP000019132"/>
    </source>
</evidence>
<dbReference type="AlphaFoldDB" id="K3W5J3"/>
<dbReference type="EnsemblProtists" id="PYU1_T000234">
    <property type="protein sequence ID" value="PYU1_T000234"/>
    <property type="gene ID" value="PYU1_G000234"/>
</dbReference>
<sequence>MVDQLHQELLAISGLEQLVSEANDDLAVDAHDHSQLQLQELAWKTKEQVLLALFREVKIRERKFERRAEKLENLDRDAIRKKEESFRSDFMQIVAVELARLGAPAMITWQKLIFDSACCAQAFRLLLTKIKSSRRIGSSTMLGTTKRTPLSKSKQPQSEEPEDCPVDGADREEESGIPEAHLHLRERVNFKTKLRSTVRQSTASFEDAGEWNFDTSLSPMESRSDDNNNDRHEKARLLSSPRTDTNTTFDRRKVTNQSSVVTAKMKKNQLQSLQHENVSLVEENARLKDDITHLEALNVILQNSNSASEPASAFDDRRMRLLQAQNLQLQRQISLLQDAVVKHQEAESNLLVSLNHWRGIIEAGRREAKEAGAEENGRSEDGKAVKWMIAVPETLMAELKRVEDQIYSSSTATNSAFELKLRISDSSGSFLRSSANSLRLADIHSDGAYNFGHLRLDRVKVLETKLAQLGKALDRFTASVLDTHLPRVMLEDTDSENRHDTPTLAEATRSVLLELGMLGVVVPSTSLTFRATSKTKAIDDTITAMQIYKLLSSMGSGKEREKHVKCMLKQLHARHLSMENDMAVCRRESQYWQRAWQTQADIVSKLAQRISRLGSKKVGWFQANLVEPMRKIAQVVASFQLAHQENTSRQNPYLPLLIETLEMQQSVLMESFDQWRAYSASTEAKLTELFQDYEANRLVLASQSNAAYLMTESCR</sequence>
<dbReference type="EMBL" id="GL376636">
    <property type="status" value="NOT_ANNOTATED_CDS"/>
    <property type="molecule type" value="Genomic_DNA"/>
</dbReference>